<sequence length="340" mass="36443">MAQSIATVHPVHRLVAVLCALLVVAGCAGTDLAKHKPYPRSTVKANAEAVSESGTQPTTPADGRPVEAAFAPDKLRLVDPCKLLDRKLLEQFGKPGQVSATGFSRCSNYMEDASGKDLAVTIEVGQTMTTELKNADKTLAGLKSYEQTLDNDACFVSAITQEKPPLGMTVQIGYKDADACTPGRKVLEAALKTIRDRGAVRTPARDSLITLDPCALPEKAVVEAAATASNRQYPYGLHSCSWVANDRELTFDLRSTFVPKDRKFDDKQTEIDLGGGVKAYQLDSSGAFPSCSVKWVQRMDSDDDGEVVEVKSAGAKKYEFDRCAAAVGFAKGVLPKLPKG</sequence>
<reference evidence="2 3" key="1">
    <citation type="submission" date="2018-10" db="EMBL/GenBank/DDBJ databases">
        <title>Sequencing the genomes of 1000 actinobacteria strains.</title>
        <authorList>
            <person name="Klenk H.-P."/>
        </authorList>
    </citation>
    <scope>NUCLEOTIDE SEQUENCE [LARGE SCALE GENOMIC DNA]</scope>
    <source>
        <strain evidence="2 3">DSM 43911</strain>
    </source>
</reference>
<gene>
    <name evidence="2" type="ORF">DFJ66_6097</name>
</gene>
<keyword evidence="3" id="KW-1185">Reference proteome</keyword>
<organism evidence="2 3">
    <name type="scientific">Saccharothrix variisporea</name>
    <dbReference type="NCBI Taxonomy" id="543527"/>
    <lineage>
        <taxon>Bacteria</taxon>
        <taxon>Bacillati</taxon>
        <taxon>Actinomycetota</taxon>
        <taxon>Actinomycetes</taxon>
        <taxon>Pseudonocardiales</taxon>
        <taxon>Pseudonocardiaceae</taxon>
        <taxon>Saccharothrix</taxon>
    </lineage>
</organism>
<protein>
    <recommendedName>
        <fullName evidence="4">DUF3558 domain-containing protein</fullName>
    </recommendedName>
</protein>
<accession>A0A495XK41</accession>
<comment type="caution">
    <text evidence="2">The sequence shown here is derived from an EMBL/GenBank/DDBJ whole genome shotgun (WGS) entry which is preliminary data.</text>
</comment>
<proteinExistence type="predicted"/>
<name>A0A495XK41_9PSEU</name>
<evidence type="ECO:0000256" key="1">
    <source>
        <dbReference type="SAM" id="MobiDB-lite"/>
    </source>
</evidence>
<dbReference type="Proteomes" id="UP000272729">
    <property type="component" value="Unassembled WGS sequence"/>
</dbReference>
<evidence type="ECO:0008006" key="4">
    <source>
        <dbReference type="Google" id="ProtNLM"/>
    </source>
</evidence>
<evidence type="ECO:0000313" key="2">
    <source>
        <dbReference type="EMBL" id="RKT72773.1"/>
    </source>
</evidence>
<evidence type="ECO:0000313" key="3">
    <source>
        <dbReference type="Proteomes" id="UP000272729"/>
    </source>
</evidence>
<dbReference type="EMBL" id="RBXR01000001">
    <property type="protein sequence ID" value="RKT72773.1"/>
    <property type="molecule type" value="Genomic_DNA"/>
</dbReference>
<dbReference type="AlphaFoldDB" id="A0A495XK41"/>
<feature type="region of interest" description="Disordered" evidence="1">
    <location>
        <begin position="43"/>
        <end position="64"/>
    </location>
</feature>